<feature type="region of interest" description="Disordered" evidence="8">
    <location>
        <begin position="383"/>
        <end position="414"/>
    </location>
</feature>
<dbReference type="Proteomes" id="UP000504606">
    <property type="component" value="Unplaced"/>
</dbReference>
<evidence type="ECO:0000256" key="7">
    <source>
        <dbReference type="ARBA" id="ARBA00023242"/>
    </source>
</evidence>
<dbReference type="OrthoDB" id="2668416at2759"/>
<evidence type="ECO:0000256" key="3">
    <source>
        <dbReference type="ARBA" id="ARBA00006958"/>
    </source>
</evidence>
<dbReference type="GO" id="GO:0005634">
    <property type="term" value="C:nucleus"/>
    <property type="evidence" value="ECO:0007669"/>
    <property type="project" value="UniProtKB-SubCell"/>
</dbReference>
<dbReference type="GO" id="GO:0046872">
    <property type="term" value="F:metal ion binding"/>
    <property type="evidence" value="ECO:0007669"/>
    <property type="project" value="UniProtKB-KW"/>
</dbReference>
<keyword evidence="7" id="KW-0539">Nucleus</keyword>
<dbReference type="PANTHER" id="PTHR22930">
    <property type="match status" value="1"/>
</dbReference>
<dbReference type="GO" id="GO:0004518">
    <property type="term" value="F:nuclease activity"/>
    <property type="evidence" value="ECO:0007669"/>
    <property type="project" value="UniProtKB-KW"/>
</dbReference>
<keyword evidence="6" id="KW-0378">Hydrolase</keyword>
<evidence type="ECO:0000259" key="9">
    <source>
        <dbReference type="Pfam" id="PF13359"/>
    </source>
</evidence>
<sequence>MGANLNNIVAMNAQERGIYLNMPSSSSSSDSNSDVGSVRSESSSDNSMFSSQSESEEESEEEEMGEMFAAYEELLFGAPQARIENFLEVVHEKSDEQFRKDFRLHRAVAYDLIGSLDASGFIPNHPEGKEKKSAELSFLLFLSLVSSDEVFRETANLFGCGTTTVFRVIRRITEWILTIMPEHIVWPRGANIQQTADDFARRAGIEKCIGAIDGSHIFIEKPIDYGRVYWCRKERYSIVLQAVVNFDMLFTNVHCGDPGSFHDTRVLRRSELYNTAERNLEDLFPNETFLLGDKGYVGVGTNWIVTPFKDFGNLTAEQIDFNVRVSSTRVVVEQAFGILKSRFRYLRGIMRLRDVGFAARLVVACCVLHNVCIRSGDDADDFIHDDDDSGSEEGNGSEGRDSDDDDIVPAPIQNNRNRTRDLFDQMYPVIRHANNV</sequence>
<keyword evidence="5" id="KW-0479">Metal-binding</keyword>
<dbReference type="GeneID" id="113211483"/>
<evidence type="ECO:0000256" key="4">
    <source>
        <dbReference type="ARBA" id="ARBA00022722"/>
    </source>
</evidence>
<feature type="compositionally biased region" description="Low complexity" evidence="8">
    <location>
        <begin position="24"/>
        <end position="53"/>
    </location>
</feature>
<dbReference type="KEGG" id="foc:113211483"/>
<comment type="cofactor">
    <cofactor evidence="1">
        <name>a divalent metal cation</name>
        <dbReference type="ChEBI" id="CHEBI:60240"/>
    </cofactor>
</comment>
<feature type="domain" description="DDE Tnp4" evidence="9">
    <location>
        <begin position="212"/>
        <end position="370"/>
    </location>
</feature>
<evidence type="ECO:0000256" key="2">
    <source>
        <dbReference type="ARBA" id="ARBA00004123"/>
    </source>
</evidence>
<evidence type="ECO:0000313" key="11">
    <source>
        <dbReference type="RefSeq" id="XP_026285649.1"/>
    </source>
</evidence>
<feature type="compositionally biased region" description="Acidic residues" evidence="8">
    <location>
        <begin position="54"/>
        <end position="64"/>
    </location>
</feature>
<evidence type="ECO:0000256" key="1">
    <source>
        <dbReference type="ARBA" id="ARBA00001968"/>
    </source>
</evidence>
<evidence type="ECO:0000256" key="5">
    <source>
        <dbReference type="ARBA" id="ARBA00022723"/>
    </source>
</evidence>
<comment type="subcellular location">
    <subcellularLocation>
        <location evidence="2">Nucleus</location>
    </subcellularLocation>
</comment>
<dbReference type="GO" id="GO:0016787">
    <property type="term" value="F:hydrolase activity"/>
    <property type="evidence" value="ECO:0007669"/>
    <property type="project" value="UniProtKB-KW"/>
</dbReference>
<gene>
    <name evidence="11" type="primary">LOC113211483</name>
</gene>
<reference evidence="11" key="1">
    <citation type="submission" date="2025-08" db="UniProtKB">
        <authorList>
            <consortium name="RefSeq"/>
        </authorList>
    </citation>
    <scope>IDENTIFICATION</scope>
    <source>
        <tissue evidence="11">Whole organism</tissue>
    </source>
</reference>
<protein>
    <submittedName>
        <fullName evidence="11">Uncharacterized protein LOC113211483</fullName>
    </submittedName>
</protein>
<evidence type="ECO:0000313" key="10">
    <source>
        <dbReference type="Proteomes" id="UP000504606"/>
    </source>
</evidence>
<organism evidence="10 11">
    <name type="scientific">Frankliniella occidentalis</name>
    <name type="common">Western flower thrips</name>
    <name type="synonym">Euthrips occidentalis</name>
    <dbReference type="NCBI Taxonomy" id="133901"/>
    <lineage>
        <taxon>Eukaryota</taxon>
        <taxon>Metazoa</taxon>
        <taxon>Ecdysozoa</taxon>
        <taxon>Arthropoda</taxon>
        <taxon>Hexapoda</taxon>
        <taxon>Insecta</taxon>
        <taxon>Pterygota</taxon>
        <taxon>Neoptera</taxon>
        <taxon>Paraneoptera</taxon>
        <taxon>Thysanoptera</taxon>
        <taxon>Terebrantia</taxon>
        <taxon>Thripoidea</taxon>
        <taxon>Thripidae</taxon>
        <taxon>Frankliniella</taxon>
    </lineage>
</organism>
<feature type="region of interest" description="Disordered" evidence="8">
    <location>
        <begin position="20"/>
        <end position="64"/>
    </location>
</feature>
<comment type="similarity">
    <text evidence="3">Belongs to the HARBI1 family.</text>
</comment>
<dbReference type="InterPro" id="IPR027806">
    <property type="entry name" value="HARBI1_dom"/>
</dbReference>
<name>A0A6J1SWN1_FRAOC</name>
<dbReference type="PANTHER" id="PTHR22930:SF85">
    <property type="entry name" value="GH03217P-RELATED"/>
    <property type="match status" value="1"/>
</dbReference>
<evidence type="ECO:0000256" key="6">
    <source>
        <dbReference type="ARBA" id="ARBA00022801"/>
    </source>
</evidence>
<accession>A0A6J1SWN1</accession>
<keyword evidence="4" id="KW-0540">Nuclease</keyword>
<evidence type="ECO:0000256" key="8">
    <source>
        <dbReference type="SAM" id="MobiDB-lite"/>
    </source>
</evidence>
<dbReference type="Pfam" id="PF13359">
    <property type="entry name" value="DDE_Tnp_4"/>
    <property type="match status" value="1"/>
</dbReference>
<dbReference type="InterPro" id="IPR045249">
    <property type="entry name" value="HARBI1-like"/>
</dbReference>
<proteinExistence type="inferred from homology"/>
<dbReference type="RefSeq" id="XP_026285649.1">
    <property type="nucleotide sequence ID" value="XM_026429864.2"/>
</dbReference>
<dbReference type="AlphaFoldDB" id="A0A6J1SWN1"/>
<keyword evidence="10" id="KW-1185">Reference proteome</keyword>